<dbReference type="EC" id="2.2.1.1" evidence="2 8"/>
<comment type="cofactor">
    <cofactor evidence="11">
        <name>thiamine diphosphate</name>
        <dbReference type="ChEBI" id="CHEBI:58937"/>
    </cofactor>
    <text evidence="11">Binds 1 thiamine pyrophosphate per subunit. During the reaction, the substrate forms a covalent intermediate with the cofactor.</text>
</comment>
<feature type="binding site" evidence="12">
    <location>
        <position position="204"/>
    </location>
    <ligand>
        <name>Mg(2+)</name>
        <dbReference type="ChEBI" id="CHEBI:18420"/>
    </ligand>
</feature>
<comment type="cofactor">
    <cofactor evidence="12">
        <name>Mg(2+)</name>
        <dbReference type="ChEBI" id="CHEBI:18420"/>
    </cofactor>
    <text evidence="12">Binds 1 Mg(2+) ion per subunit. Can also utilize other divalent metal cations, such as Ca(2+), Mn(2+) and Co(2+).</text>
</comment>
<dbReference type="Proteomes" id="UP000276542">
    <property type="component" value="Unassembled WGS sequence"/>
</dbReference>
<dbReference type="OrthoDB" id="8732661at2"/>
<evidence type="ECO:0000256" key="1">
    <source>
        <dbReference type="ARBA" id="ARBA00007131"/>
    </source>
</evidence>
<dbReference type="CDD" id="cd02012">
    <property type="entry name" value="TPP_TK"/>
    <property type="match status" value="1"/>
</dbReference>
<evidence type="ECO:0000259" key="15">
    <source>
        <dbReference type="SMART" id="SM00861"/>
    </source>
</evidence>
<feature type="domain" description="Transketolase-like pyrimidine-binding" evidence="15">
    <location>
        <begin position="367"/>
        <end position="536"/>
    </location>
</feature>
<feature type="binding site" evidence="10">
    <location>
        <position position="277"/>
    </location>
    <ligand>
        <name>substrate</name>
    </ligand>
</feature>
<dbReference type="FunFam" id="3.40.50.970:FF:000004">
    <property type="entry name" value="Transketolase"/>
    <property type="match status" value="1"/>
</dbReference>
<dbReference type="FunFam" id="3.40.50.970:FF:000003">
    <property type="entry name" value="Transketolase"/>
    <property type="match status" value="1"/>
</dbReference>
<dbReference type="NCBIfam" id="TIGR00232">
    <property type="entry name" value="tktlase_bact"/>
    <property type="match status" value="1"/>
</dbReference>
<dbReference type="RefSeq" id="WP_120060373.1">
    <property type="nucleotide sequence ID" value="NZ_QYRP01000002.1"/>
</dbReference>
<dbReference type="InterPro" id="IPR009014">
    <property type="entry name" value="Transketo_C/PFOR_II"/>
</dbReference>
<evidence type="ECO:0000256" key="4">
    <source>
        <dbReference type="ARBA" id="ARBA00022723"/>
    </source>
</evidence>
<evidence type="ECO:0000256" key="8">
    <source>
        <dbReference type="NCBIfam" id="TIGR00232"/>
    </source>
</evidence>
<feature type="binding site" evidence="10">
    <location>
        <position position="480"/>
    </location>
    <ligand>
        <name>substrate</name>
    </ligand>
</feature>
<evidence type="ECO:0000256" key="7">
    <source>
        <dbReference type="ARBA" id="ARBA00049473"/>
    </source>
</evidence>
<dbReference type="InterPro" id="IPR055152">
    <property type="entry name" value="Transketolase-like_C_2"/>
</dbReference>
<keyword evidence="17" id="KW-1185">Reference proteome</keyword>
<evidence type="ECO:0000256" key="6">
    <source>
        <dbReference type="ARBA" id="ARBA00023052"/>
    </source>
</evidence>
<name>A0A3A5H8P6_9ACTN</name>
<dbReference type="PANTHER" id="PTHR43522">
    <property type="entry name" value="TRANSKETOLASE"/>
    <property type="match status" value="1"/>
</dbReference>
<feature type="binding site" evidence="10">
    <location>
        <position position="472"/>
    </location>
    <ligand>
        <name>substrate</name>
    </ligand>
</feature>
<keyword evidence="3 16" id="KW-0808">Transferase</keyword>
<feature type="binding site" evidence="11">
    <location>
        <position position="448"/>
    </location>
    <ligand>
        <name>thiamine diphosphate</name>
        <dbReference type="ChEBI" id="CHEBI:58937"/>
    </ligand>
</feature>
<evidence type="ECO:0000256" key="10">
    <source>
        <dbReference type="PIRSR" id="PIRSR605478-2"/>
    </source>
</evidence>
<dbReference type="InterPro" id="IPR029061">
    <property type="entry name" value="THDP-binding"/>
</dbReference>
<feature type="binding site" evidence="10">
    <location>
        <position position="47"/>
    </location>
    <ligand>
        <name>substrate</name>
    </ligand>
</feature>
<feature type="site" description="Important for catalytic activity" evidence="13">
    <location>
        <position position="47"/>
    </location>
</feature>
<feature type="binding site" evidence="12">
    <location>
        <position position="172"/>
    </location>
    <ligand>
        <name>Mg(2+)</name>
        <dbReference type="ChEBI" id="CHEBI:18420"/>
    </ligand>
</feature>
<dbReference type="AlphaFoldDB" id="A0A3A5H8P6"/>
<dbReference type="GO" id="GO:0004802">
    <property type="term" value="F:transketolase activity"/>
    <property type="evidence" value="ECO:0007669"/>
    <property type="project" value="UniProtKB-UniRule"/>
</dbReference>
<dbReference type="GO" id="GO:0005829">
    <property type="term" value="C:cytosol"/>
    <property type="evidence" value="ECO:0007669"/>
    <property type="project" value="TreeGrafter"/>
</dbReference>
<proteinExistence type="inferred from homology"/>
<feature type="site" description="Important for catalytic activity" evidence="13">
    <location>
        <position position="277"/>
    </location>
</feature>
<feature type="compositionally biased region" description="Polar residues" evidence="14">
    <location>
        <begin position="1"/>
        <end position="11"/>
    </location>
</feature>
<evidence type="ECO:0000256" key="9">
    <source>
        <dbReference type="PIRSR" id="PIRSR605478-1"/>
    </source>
</evidence>
<sequence>MTETISTSTTGAPRAASTDLAAETDQRAIDTLRFLAADMVQAANSGHPGMPMGAAPMAWTLWSRHLRHDPASPDWADRDRFVLSAGHGSALLYGLLHIFGYDLPEAELRRFRQVGSQTPGHPEFGHTAGVECTTGPLGQGLTMAVGMALAERMANARFPDITGHHTYAIVGDGCLMEGISHEAGSFAGHLGLGNLIVLWDDNDITIDGGVGRSCGDDQLARFAAYGWHTEAVIDGNDVEAIDAAITRAKADPRPSFIAVRTVIGFGAPGVEGTSKAHGSPLGPELLTRTKEIFGWTEPDFGVPADVRAACAAIAGRGAEARAEWDGAFAAFEAANPDAAAEWRRTHARELPRGVAEALASVPADKPRATRVASQACLNALFPVMPELVGGSADLAGSTGTAAGDPVTAGDYANRAIAFGIREFGMAAILNGMSLHGGFRVFGSTFLVFADYLRPALRLSALMKQPVIYVLTHDSIAVGEDGPTHQPVEHVESLRIIPGVQVLRPADDAETAEAWRMALSRTDGPTALILSRQNLPQLDPARHNPSATVEIVATGSEVHLAEAVAEGLRGDGYNVGVVSPLDRTRYAPSAGATRVSIEAGVTAGWDGIVDLAIGLDDFGTCGPGGEVLAHHGFTTDAVLSRVRSHLRSAEGR</sequence>
<feature type="binding site" evidence="11">
    <location>
        <position position="173"/>
    </location>
    <ligand>
        <name>thiamine diphosphate</name>
        <dbReference type="ChEBI" id="CHEBI:58937"/>
    </ligand>
</feature>
<feature type="binding site" evidence="12">
    <location>
        <position position="202"/>
    </location>
    <ligand>
        <name>Mg(2+)</name>
        <dbReference type="ChEBI" id="CHEBI:18420"/>
    </ligand>
</feature>
<feature type="binding site" evidence="10">
    <location>
        <position position="531"/>
    </location>
    <ligand>
        <name>substrate</name>
    </ligand>
</feature>
<dbReference type="InterPro" id="IPR033247">
    <property type="entry name" value="Transketolase_fam"/>
</dbReference>
<comment type="caution">
    <text evidence="16">The sequence shown here is derived from an EMBL/GenBank/DDBJ whole genome shotgun (WGS) entry which is preliminary data.</text>
</comment>
<dbReference type="Pfam" id="PF00456">
    <property type="entry name" value="Transketolase_N"/>
    <property type="match status" value="1"/>
</dbReference>
<keyword evidence="5 12" id="KW-0460">Magnesium</keyword>
<dbReference type="PROSITE" id="PS00801">
    <property type="entry name" value="TRANSKETOLASE_1"/>
    <property type="match status" value="1"/>
</dbReference>
<dbReference type="SUPFAM" id="SSF52922">
    <property type="entry name" value="TK C-terminal domain-like"/>
    <property type="match status" value="1"/>
</dbReference>
<feature type="binding site" evidence="10">
    <location>
        <position position="370"/>
    </location>
    <ligand>
        <name>substrate</name>
    </ligand>
</feature>
<evidence type="ECO:0000256" key="13">
    <source>
        <dbReference type="PIRSR" id="PIRSR605478-5"/>
    </source>
</evidence>
<evidence type="ECO:0000313" key="16">
    <source>
        <dbReference type="EMBL" id="RJS46401.1"/>
    </source>
</evidence>
<feature type="binding site" evidence="10">
    <location>
        <position position="484"/>
    </location>
    <ligand>
        <name>substrate</name>
    </ligand>
</feature>
<dbReference type="Pfam" id="PF22613">
    <property type="entry name" value="Transketolase_C_1"/>
    <property type="match status" value="1"/>
</dbReference>
<organism evidence="16 17">
    <name type="scientific">Nocardioides cavernaquae</name>
    <dbReference type="NCBI Taxonomy" id="2321396"/>
    <lineage>
        <taxon>Bacteria</taxon>
        <taxon>Bacillati</taxon>
        <taxon>Actinomycetota</taxon>
        <taxon>Actinomycetes</taxon>
        <taxon>Propionibacteriales</taxon>
        <taxon>Nocardioidaceae</taxon>
        <taxon>Nocardioides</taxon>
    </lineage>
</organism>
<feature type="region of interest" description="Disordered" evidence="14">
    <location>
        <begin position="1"/>
        <end position="22"/>
    </location>
</feature>
<protein>
    <recommendedName>
        <fullName evidence="2 8">Transketolase</fullName>
        <ecNumber evidence="2 8">2.2.1.1</ecNumber>
    </recommendedName>
</protein>
<dbReference type="Gene3D" id="3.40.50.970">
    <property type="match status" value="2"/>
</dbReference>
<feature type="binding site" evidence="11">
    <location>
        <begin position="135"/>
        <end position="137"/>
    </location>
    <ligand>
        <name>thiamine diphosphate</name>
        <dbReference type="ChEBI" id="CHEBI:58937"/>
    </ligand>
</feature>
<dbReference type="Pfam" id="PF02779">
    <property type="entry name" value="Transket_pyr"/>
    <property type="match status" value="1"/>
</dbReference>
<evidence type="ECO:0000313" key="17">
    <source>
        <dbReference type="Proteomes" id="UP000276542"/>
    </source>
</evidence>
<dbReference type="InterPro" id="IPR005478">
    <property type="entry name" value="Transketolase_bac-like"/>
</dbReference>
<evidence type="ECO:0000256" key="3">
    <source>
        <dbReference type="ARBA" id="ARBA00022679"/>
    </source>
</evidence>
<evidence type="ECO:0000256" key="2">
    <source>
        <dbReference type="ARBA" id="ARBA00013152"/>
    </source>
</evidence>
<evidence type="ECO:0000256" key="5">
    <source>
        <dbReference type="ARBA" id="ARBA00022842"/>
    </source>
</evidence>
<comment type="similarity">
    <text evidence="1">Belongs to the transketolase family.</text>
</comment>
<evidence type="ECO:0000256" key="12">
    <source>
        <dbReference type="PIRSR" id="PIRSR605478-4"/>
    </source>
</evidence>
<evidence type="ECO:0000256" key="14">
    <source>
        <dbReference type="SAM" id="MobiDB-lite"/>
    </source>
</evidence>
<dbReference type="EMBL" id="QYRP01000002">
    <property type="protein sequence ID" value="RJS46401.1"/>
    <property type="molecule type" value="Genomic_DNA"/>
</dbReference>
<dbReference type="InterPro" id="IPR005475">
    <property type="entry name" value="Transketolase-like_Pyr-bd"/>
</dbReference>
<feature type="binding site" evidence="10">
    <location>
        <position position="397"/>
    </location>
    <ligand>
        <name>substrate</name>
    </ligand>
</feature>
<dbReference type="SMART" id="SM00861">
    <property type="entry name" value="Transket_pyr"/>
    <property type="match status" value="1"/>
</dbReference>
<keyword evidence="4 12" id="KW-0479">Metal-binding</keyword>
<dbReference type="InterPro" id="IPR049557">
    <property type="entry name" value="Transketolase_CS"/>
</dbReference>
<dbReference type="PANTHER" id="PTHR43522:SF2">
    <property type="entry name" value="TRANSKETOLASE 1-RELATED"/>
    <property type="match status" value="1"/>
</dbReference>
<feature type="binding site" evidence="11">
    <location>
        <position position="277"/>
    </location>
    <ligand>
        <name>thiamine diphosphate</name>
        <dbReference type="ChEBI" id="CHEBI:58937"/>
    </ligand>
</feature>
<accession>A0A3A5H8P6</accession>
<dbReference type="SUPFAM" id="SSF52518">
    <property type="entry name" value="Thiamin diphosphate-binding fold (THDP-binding)"/>
    <property type="match status" value="2"/>
</dbReference>
<reference evidence="17" key="1">
    <citation type="submission" date="2018-09" db="EMBL/GenBank/DDBJ databases">
        <authorList>
            <person name="Zhu H."/>
        </authorList>
    </citation>
    <scope>NUCLEOTIDE SEQUENCE [LARGE SCALE GENOMIC DNA]</scope>
    <source>
        <strain evidence="17">K1W22B-1</strain>
    </source>
</reference>
<dbReference type="GO" id="GO:0006098">
    <property type="term" value="P:pentose-phosphate shunt"/>
    <property type="evidence" value="ECO:0007669"/>
    <property type="project" value="TreeGrafter"/>
</dbReference>
<evidence type="ECO:0000256" key="11">
    <source>
        <dbReference type="PIRSR" id="PIRSR605478-3"/>
    </source>
</evidence>
<dbReference type="GO" id="GO:0000287">
    <property type="term" value="F:magnesium ion binding"/>
    <property type="evidence" value="ECO:0007669"/>
    <property type="project" value="UniProtKB-ARBA"/>
</dbReference>
<feature type="binding site" evidence="11">
    <location>
        <position position="87"/>
    </location>
    <ligand>
        <name>thiamine diphosphate</name>
        <dbReference type="ChEBI" id="CHEBI:58937"/>
    </ligand>
</feature>
<dbReference type="InterPro" id="IPR005474">
    <property type="entry name" value="Transketolase_N"/>
</dbReference>
<keyword evidence="6 11" id="KW-0786">Thiamine pyrophosphate</keyword>
<dbReference type="Gene3D" id="3.40.50.920">
    <property type="match status" value="1"/>
</dbReference>
<feature type="active site" description="Proton donor" evidence="9">
    <location>
        <position position="422"/>
    </location>
</feature>
<feature type="binding site" evidence="11">
    <location>
        <position position="202"/>
    </location>
    <ligand>
        <name>thiamine diphosphate</name>
        <dbReference type="ChEBI" id="CHEBI:58937"/>
    </ligand>
</feature>
<dbReference type="CDD" id="cd07033">
    <property type="entry name" value="TPP_PYR_DXS_TK_like"/>
    <property type="match status" value="1"/>
</dbReference>
<comment type="catalytic activity">
    <reaction evidence="7">
        <text>D-sedoheptulose 7-phosphate + D-glyceraldehyde 3-phosphate = aldehydo-D-ribose 5-phosphate + D-xylulose 5-phosphate</text>
        <dbReference type="Rhea" id="RHEA:10508"/>
        <dbReference type="ChEBI" id="CHEBI:57483"/>
        <dbReference type="ChEBI" id="CHEBI:57737"/>
        <dbReference type="ChEBI" id="CHEBI:58273"/>
        <dbReference type="ChEBI" id="CHEBI:59776"/>
        <dbReference type="EC" id="2.2.1.1"/>
    </reaction>
</comment>
<gene>
    <name evidence="16" type="primary">tkt</name>
    <name evidence="16" type="ORF">D4739_09380</name>
</gene>